<evidence type="ECO:0000256" key="2">
    <source>
        <dbReference type="SAM" id="Phobius"/>
    </source>
</evidence>
<proteinExistence type="predicted"/>
<sequence>MALIDTSQQVYFLVSQVSAALLLLILPAYILPSRMTGIPQRLRPNVPTISLIIVVVVKGGVTILDQMIMKVSKEMLEILCDLDSMLSLYLGTLLLAHLPIVAIYKYVSTPSVTNPSPPRPSKTRNAICIGLAHVYALIPLVPTLTIAGSMGFDVPDGFGIWWGYYCRERASWMRALRIIAFSGPLAVALVASFLLFTALIATADHPSATVRPQARHWAQACFLFVCLVACVVYLILEQVQGWNAAWWPRCFEGLPAPFLVLFLLFDPYITRAYVSWLRLRRPVDEEEGFAIGGGAKYYASSNSLVYEPQKRQPADIAKRSSSFWAPPRDSDFVPWETMLDPPVPRLTVQPRYEERQADIKMEGKQPPLVDEMQMPRHPESIAEPPSAGDVGQSPASPMRRPSMTRHPPPCYQAPMTKLDSESPLNRYRSATSTIYSRASSYTESESGEGGRRSVRASDPFKYATSTLYTDRSFPFQLETELLAPMPPVSTYPLPVNDSHFPGDDLSDPHQSPRKVTQAYTGSGSSNQSQGQVASNGQEPTKPGGMADASGVTLSAFGDNWPSPPSSVNKLRGDVVEESRHNRL</sequence>
<evidence type="ECO:0000313" key="3">
    <source>
        <dbReference type="EMBL" id="TYJ59053.1"/>
    </source>
</evidence>
<keyword evidence="2" id="KW-0472">Membrane</keyword>
<reference evidence="3 4" key="1">
    <citation type="submission" date="2017-05" db="EMBL/GenBank/DDBJ databases">
        <title>The Genome Sequence of Tsuchiyaea wingfieldii DSM 27421.</title>
        <authorList>
            <person name="Cuomo C."/>
            <person name="Passer A."/>
            <person name="Billmyre B."/>
            <person name="Heitman J."/>
        </authorList>
    </citation>
    <scope>NUCLEOTIDE SEQUENCE [LARGE SCALE GENOMIC DNA]</scope>
    <source>
        <strain evidence="3 4">DSM 27421</strain>
    </source>
</reference>
<dbReference type="Proteomes" id="UP000322245">
    <property type="component" value="Unassembled WGS sequence"/>
</dbReference>
<feature type="transmembrane region" description="Helical" evidence="2">
    <location>
        <begin position="12"/>
        <end position="32"/>
    </location>
</feature>
<feature type="transmembrane region" description="Helical" evidence="2">
    <location>
        <begin position="84"/>
        <end position="107"/>
    </location>
</feature>
<feature type="transmembrane region" description="Helical" evidence="2">
    <location>
        <begin position="217"/>
        <end position="236"/>
    </location>
</feature>
<feature type="compositionally biased region" description="Basic and acidic residues" evidence="1">
    <location>
        <begin position="570"/>
        <end position="583"/>
    </location>
</feature>
<evidence type="ECO:0000313" key="4">
    <source>
        <dbReference type="Proteomes" id="UP000322245"/>
    </source>
</evidence>
<keyword evidence="4" id="KW-1185">Reference proteome</keyword>
<feature type="region of interest" description="Disordered" evidence="1">
    <location>
        <begin position="378"/>
        <end position="455"/>
    </location>
</feature>
<comment type="caution">
    <text evidence="3">The sequence shown here is derived from an EMBL/GenBank/DDBJ whole genome shotgun (WGS) entry which is preliminary data.</text>
</comment>
<protein>
    <submittedName>
        <fullName evidence="3">Uncharacterized protein</fullName>
    </submittedName>
</protein>
<organism evidence="3 4">
    <name type="scientific">Cryptococcus floricola</name>
    <dbReference type="NCBI Taxonomy" id="2591691"/>
    <lineage>
        <taxon>Eukaryota</taxon>
        <taxon>Fungi</taxon>
        <taxon>Dikarya</taxon>
        <taxon>Basidiomycota</taxon>
        <taxon>Agaricomycotina</taxon>
        <taxon>Tremellomycetes</taxon>
        <taxon>Tremellales</taxon>
        <taxon>Cryptococcaceae</taxon>
        <taxon>Cryptococcus</taxon>
    </lineage>
</organism>
<feature type="compositionally biased region" description="Low complexity" evidence="1">
    <location>
        <begin position="521"/>
        <end position="537"/>
    </location>
</feature>
<feature type="compositionally biased region" description="Polar residues" evidence="1">
    <location>
        <begin position="428"/>
        <end position="442"/>
    </location>
</feature>
<feature type="transmembrane region" description="Helical" evidence="2">
    <location>
        <begin position="172"/>
        <end position="196"/>
    </location>
</feature>
<accession>A0A5D3BAB9</accession>
<feature type="transmembrane region" description="Helical" evidence="2">
    <location>
        <begin position="256"/>
        <end position="274"/>
    </location>
</feature>
<name>A0A5D3BAB9_9TREE</name>
<feature type="region of interest" description="Disordered" evidence="1">
    <location>
        <begin position="493"/>
        <end position="583"/>
    </location>
</feature>
<gene>
    <name evidence="3" type="ORF">B9479_000042</name>
</gene>
<keyword evidence="2" id="KW-1133">Transmembrane helix</keyword>
<dbReference type="AlphaFoldDB" id="A0A5D3BAB9"/>
<dbReference type="EMBL" id="NIDF01000001">
    <property type="protein sequence ID" value="TYJ59053.1"/>
    <property type="molecule type" value="Genomic_DNA"/>
</dbReference>
<keyword evidence="2" id="KW-0812">Transmembrane</keyword>
<feature type="transmembrane region" description="Helical" evidence="2">
    <location>
        <begin position="44"/>
        <end position="64"/>
    </location>
</feature>
<evidence type="ECO:0000256" key="1">
    <source>
        <dbReference type="SAM" id="MobiDB-lite"/>
    </source>
</evidence>